<protein>
    <recommendedName>
        <fullName evidence="4">Polyprenol reductase</fullName>
    </recommendedName>
</protein>
<evidence type="ECO:0000313" key="3">
    <source>
        <dbReference type="Proteomes" id="UP001374535"/>
    </source>
</evidence>
<proteinExistence type="predicted"/>
<reference evidence="2 3" key="1">
    <citation type="journal article" date="2023" name="Life. Sci Alliance">
        <title>Evolutionary insights into 3D genome organization and epigenetic landscape of Vigna mungo.</title>
        <authorList>
            <person name="Junaid A."/>
            <person name="Singh B."/>
            <person name="Bhatia S."/>
        </authorList>
    </citation>
    <scope>NUCLEOTIDE SEQUENCE [LARGE SCALE GENOMIC DNA]</scope>
    <source>
        <strain evidence="2">Urdbean</strain>
    </source>
</reference>
<name>A0AAQ3N486_VIGMU</name>
<dbReference type="InterPro" id="IPR039698">
    <property type="entry name" value="Dfg10/SRD5A3"/>
</dbReference>
<keyword evidence="1" id="KW-0812">Transmembrane</keyword>
<keyword evidence="3" id="KW-1185">Reference proteome</keyword>
<dbReference type="GO" id="GO:0006488">
    <property type="term" value="P:dolichol-linked oligosaccharide biosynthetic process"/>
    <property type="evidence" value="ECO:0007669"/>
    <property type="project" value="InterPro"/>
</dbReference>
<accession>A0AAQ3N486</accession>
<dbReference type="GO" id="GO:0016095">
    <property type="term" value="P:polyprenol catabolic process"/>
    <property type="evidence" value="ECO:0007669"/>
    <property type="project" value="TreeGrafter"/>
</dbReference>
<evidence type="ECO:0000256" key="1">
    <source>
        <dbReference type="SAM" id="Phobius"/>
    </source>
</evidence>
<evidence type="ECO:0008006" key="4">
    <source>
        <dbReference type="Google" id="ProtNLM"/>
    </source>
</evidence>
<keyword evidence="1" id="KW-1133">Transmembrane helix</keyword>
<dbReference type="PANTHER" id="PTHR14624">
    <property type="entry name" value="DFG10 PROTEIN"/>
    <property type="match status" value="1"/>
</dbReference>
<sequence length="181" mass="21243">MARCNVTNRHRVLFDSQSKLPPPHLAWPRWTRQNHAILLPSNATFMRFPFSFHALEISHYQLNFLCQQKFTIPQRLFFHFYLVAFLWTTLLLVATWAYAYRMVPVVAEPFSYSTITSFLTGGSTIRTDSHKLRQGYAAWEAVSLLLLMEFHVLRRLYETIHVFDYSPSARMHVIGYLTGLL</sequence>
<dbReference type="GO" id="GO:0005783">
    <property type="term" value="C:endoplasmic reticulum"/>
    <property type="evidence" value="ECO:0007669"/>
    <property type="project" value="TreeGrafter"/>
</dbReference>
<evidence type="ECO:0000313" key="2">
    <source>
        <dbReference type="EMBL" id="WVZ02076.1"/>
    </source>
</evidence>
<dbReference type="PANTHER" id="PTHR14624:SF0">
    <property type="entry name" value="POLYPRENOL REDUCTASE"/>
    <property type="match status" value="1"/>
</dbReference>
<dbReference type="AlphaFoldDB" id="A0AAQ3N486"/>
<feature type="transmembrane region" description="Helical" evidence="1">
    <location>
        <begin position="76"/>
        <end position="99"/>
    </location>
</feature>
<gene>
    <name evidence="2" type="ORF">V8G54_022882</name>
</gene>
<keyword evidence="1" id="KW-0472">Membrane</keyword>
<dbReference type="Proteomes" id="UP001374535">
    <property type="component" value="Chromosome 7"/>
</dbReference>
<dbReference type="GO" id="GO:0003865">
    <property type="term" value="F:3-oxo-5-alpha-steroid 4-dehydrogenase activity"/>
    <property type="evidence" value="ECO:0007669"/>
    <property type="project" value="TreeGrafter"/>
</dbReference>
<dbReference type="EMBL" id="CP144694">
    <property type="protein sequence ID" value="WVZ02076.1"/>
    <property type="molecule type" value="Genomic_DNA"/>
</dbReference>
<organism evidence="2 3">
    <name type="scientific">Vigna mungo</name>
    <name type="common">Black gram</name>
    <name type="synonym">Phaseolus mungo</name>
    <dbReference type="NCBI Taxonomy" id="3915"/>
    <lineage>
        <taxon>Eukaryota</taxon>
        <taxon>Viridiplantae</taxon>
        <taxon>Streptophyta</taxon>
        <taxon>Embryophyta</taxon>
        <taxon>Tracheophyta</taxon>
        <taxon>Spermatophyta</taxon>
        <taxon>Magnoliopsida</taxon>
        <taxon>eudicotyledons</taxon>
        <taxon>Gunneridae</taxon>
        <taxon>Pentapetalae</taxon>
        <taxon>rosids</taxon>
        <taxon>fabids</taxon>
        <taxon>Fabales</taxon>
        <taxon>Fabaceae</taxon>
        <taxon>Papilionoideae</taxon>
        <taxon>50 kb inversion clade</taxon>
        <taxon>NPAAA clade</taxon>
        <taxon>indigoferoid/millettioid clade</taxon>
        <taxon>Phaseoleae</taxon>
        <taxon>Vigna</taxon>
    </lineage>
</organism>